<name>A0A6J6Z0A1_9ZZZZ</name>
<organism evidence="1">
    <name type="scientific">freshwater metagenome</name>
    <dbReference type="NCBI Taxonomy" id="449393"/>
    <lineage>
        <taxon>unclassified sequences</taxon>
        <taxon>metagenomes</taxon>
        <taxon>ecological metagenomes</taxon>
    </lineage>
</organism>
<dbReference type="AlphaFoldDB" id="A0A6J6Z0A1"/>
<protein>
    <submittedName>
        <fullName evidence="1">Unannotated protein</fullName>
    </submittedName>
</protein>
<evidence type="ECO:0000313" key="2">
    <source>
        <dbReference type="EMBL" id="CAB4870570.1"/>
    </source>
</evidence>
<dbReference type="EMBL" id="CAFBLT010000001">
    <property type="protein sequence ID" value="CAB4870570.1"/>
    <property type="molecule type" value="Genomic_DNA"/>
</dbReference>
<proteinExistence type="predicted"/>
<dbReference type="EMBL" id="CAFABE010000001">
    <property type="protein sequence ID" value="CAB4815300.1"/>
    <property type="molecule type" value="Genomic_DNA"/>
</dbReference>
<evidence type="ECO:0000313" key="3">
    <source>
        <dbReference type="EMBL" id="CAB5031550.1"/>
    </source>
</evidence>
<sequence>MARRRNFTRNLNPRLIVAGVVILGLVALVVNGIVSAAQSSSSYVILVNQSFGLQANSIFSAQSIEGQQLGALLVNMPDMERSTLTHELDSLAQTTAASSVKAGIAKSPEASNGVSSGVATAVAQRATAVGMIQHAVEGLLGLTTVPGSGSSSALLTTSQATAELTQAGVLLQQADNSIPPLRTSLASAPGNVKLNRSVFILDHGLLTAGAMGSLVASLEASSTLAVTHRLELSSVLIQPAPLPTASAPGAITISPTVALKVTTVISNQGNVGENPVVATVKITPVDGGIAGTSSASGAVAAGGALSLALTPLRTIPGTTVTLTISIAPAPGQTEKSGLSQTYTVKIAPSTTPTSRTP</sequence>
<dbReference type="EMBL" id="CAFBPM010000025">
    <property type="protein sequence ID" value="CAB5031550.1"/>
    <property type="molecule type" value="Genomic_DNA"/>
</dbReference>
<evidence type="ECO:0000313" key="1">
    <source>
        <dbReference type="EMBL" id="CAB4815300.1"/>
    </source>
</evidence>
<accession>A0A6J6Z0A1</accession>
<reference evidence="1" key="1">
    <citation type="submission" date="2020-05" db="EMBL/GenBank/DDBJ databases">
        <authorList>
            <person name="Chiriac C."/>
            <person name="Salcher M."/>
            <person name="Ghai R."/>
            <person name="Kavagutti S V."/>
        </authorList>
    </citation>
    <scope>NUCLEOTIDE SEQUENCE</scope>
</reference>
<gene>
    <name evidence="1" type="ORF">UFOPK3164_00006</name>
    <name evidence="2" type="ORF">UFOPK3427_00766</name>
    <name evidence="3" type="ORF">UFOPK4112_01716</name>
</gene>